<evidence type="ECO:0000313" key="3">
    <source>
        <dbReference type="Proteomes" id="UP000192674"/>
    </source>
</evidence>
<name>A0A1W2FJK2_KIBAR</name>
<dbReference type="InterPro" id="IPR050490">
    <property type="entry name" value="Bact_solute-bd_prot1"/>
</dbReference>
<protein>
    <submittedName>
        <fullName evidence="2">Cellobiose transport system substrate-binding protein</fullName>
    </submittedName>
</protein>
<sequence length="473" mass="50475">MANPPRIAMGALSGASALTSSVARATLATRLGALPELPSNEGHEVRRILTSAAALALLAGATACGGSSETPSGQGQPSASGPIELTIATFTEFGYEDLIKEYEAAHPGMKITHRKTGQGGPYHQDMLTKLSAGSGLADVQALEEGHISTFIDKADKFNDLSEIGPKDLQSRWLPWKYDAGKAKDGKLIGYGTDIGPLAMCVRTDLLQAANMPTEPAKLKEMLATWDSYFAAGDQYTKATGKAWFDSSSQIFNAMVNQLDTGYINRDDSLAIESNPKIKESWDKVTAAAKRGQTAKLTAFSNEWNSGFKQGAFATKTCPSWMLGVIKQQAGPENAGKWAVVEAFPEGGGNWGGSYLTVPKQSKHPKEAAELAAWLTAPEQQLKAFKTTGNFPSQVKAMESSELLSFTNEYFGATKVGELFANQAKKVTKAQYKGPRDGQIQENVTSPALAAVEQGASPEDGWKQAVDGAKKLVR</sequence>
<dbReference type="InterPro" id="IPR006059">
    <property type="entry name" value="SBP"/>
</dbReference>
<organism evidence="2 3">
    <name type="scientific">Kibdelosporangium aridum</name>
    <dbReference type="NCBI Taxonomy" id="2030"/>
    <lineage>
        <taxon>Bacteria</taxon>
        <taxon>Bacillati</taxon>
        <taxon>Actinomycetota</taxon>
        <taxon>Actinomycetes</taxon>
        <taxon>Pseudonocardiales</taxon>
        <taxon>Pseudonocardiaceae</taxon>
        <taxon>Kibdelosporangium</taxon>
    </lineage>
</organism>
<reference evidence="2 3" key="1">
    <citation type="submission" date="2017-04" db="EMBL/GenBank/DDBJ databases">
        <authorList>
            <person name="Afonso C.L."/>
            <person name="Miller P.J."/>
            <person name="Scott M.A."/>
            <person name="Spackman E."/>
            <person name="Goraichik I."/>
            <person name="Dimitrov K.M."/>
            <person name="Suarez D.L."/>
            <person name="Swayne D.E."/>
        </authorList>
    </citation>
    <scope>NUCLEOTIDE SEQUENCE [LARGE SCALE GENOMIC DNA]</scope>
    <source>
        <strain evidence="2 3">DSM 43828</strain>
    </source>
</reference>
<keyword evidence="3" id="KW-1185">Reference proteome</keyword>
<accession>A0A1W2FJK2</accession>
<dbReference type="PANTHER" id="PTHR43649:SF32">
    <property type="entry name" value="SUGAR BINDING SECRETED PROTEIN"/>
    <property type="match status" value="1"/>
</dbReference>
<dbReference type="EMBL" id="FWXV01000007">
    <property type="protein sequence ID" value="SMD22080.1"/>
    <property type="molecule type" value="Genomic_DNA"/>
</dbReference>
<evidence type="ECO:0000256" key="1">
    <source>
        <dbReference type="SAM" id="MobiDB-lite"/>
    </source>
</evidence>
<dbReference type="Pfam" id="PF13416">
    <property type="entry name" value="SBP_bac_8"/>
    <property type="match status" value="1"/>
</dbReference>
<evidence type="ECO:0000313" key="2">
    <source>
        <dbReference type="EMBL" id="SMD22080.1"/>
    </source>
</evidence>
<gene>
    <name evidence="2" type="ORF">SAMN05661093_07312</name>
</gene>
<proteinExistence type="predicted"/>
<dbReference type="Gene3D" id="3.40.190.10">
    <property type="entry name" value="Periplasmic binding protein-like II"/>
    <property type="match status" value="1"/>
</dbReference>
<dbReference type="AlphaFoldDB" id="A0A1W2FJK2"/>
<dbReference type="Proteomes" id="UP000192674">
    <property type="component" value="Unassembled WGS sequence"/>
</dbReference>
<feature type="region of interest" description="Disordered" evidence="1">
    <location>
        <begin position="451"/>
        <end position="473"/>
    </location>
</feature>
<dbReference type="SUPFAM" id="SSF53850">
    <property type="entry name" value="Periplasmic binding protein-like II"/>
    <property type="match status" value="1"/>
</dbReference>
<dbReference type="PANTHER" id="PTHR43649">
    <property type="entry name" value="ARABINOSE-BINDING PROTEIN-RELATED"/>
    <property type="match status" value="1"/>
</dbReference>